<name>A0AAV2PMM6_MEGNR</name>
<dbReference type="Proteomes" id="UP001497623">
    <property type="component" value="Unassembled WGS sequence"/>
</dbReference>
<sequence length="271" mass="30882">MFKFLSKNYISKNPNLSLCRNCAVCGDGGQCLVLFDSSIYYPDHMEINSITEGDTMLNNFDESSNQDYNDSGIFDDENIVSFQDMDSDGEFDKGMSDKDKDMNYALAHGTTFVVKHVTNKPSMLKKSPTLLKLIENCSQLHDLNEMIENDKNQERKKKLASSRRRDKLMFDDSITDEMGEEDISTLKVKKKLARTRRRVSLVANDRITDVGESLLNDYEFSYQDSNDSVKIKKKLASSRSRGSLQDSNDSGFFEDERIVSLIMNLSSVQIE</sequence>
<dbReference type="AlphaFoldDB" id="A0AAV2PMM6"/>
<gene>
    <name evidence="1" type="ORF">MNOR_LOCUS2390</name>
</gene>
<proteinExistence type="predicted"/>
<accession>A0AAV2PMM6</accession>
<dbReference type="EMBL" id="CAXKWB010000722">
    <property type="protein sequence ID" value="CAL4062091.1"/>
    <property type="molecule type" value="Genomic_DNA"/>
</dbReference>
<evidence type="ECO:0000313" key="1">
    <source>
        <dbReference type="EMBL" id="CAL4062091.1"/>
    </source>
</evidence>
<reference evidence="1 2" key="1">
    <citation type="submission" date="2024-05" db="EMBL/GenBank/DDBJ databases">
        <authorList>
            <person name="Wallberg A."/>
        </authorList>
    </citation>
    <scope>NUCLEOTIDE SEQUENCE [LARGE SCALE GENOMIC DNA]</scope>
</reference>
<organism evidence="1 2">
    <name type="scientific">Meganyctiphanes norvegica</name>
    <name type="common">Northern krill</name>
    <name type="synonym">Thysanopoda norvegica</name>
    <dbReference type="NCBI Taxonomy" id="48144"/>
    <lineage>
        <taxon>Eukaryota</taxon>
        <taxon>Metazoa</taxon>
        <taxon>Ecdysozoa</taxon>
        <taxon>Arthropoda</taxon>
        <taxon>Crustacea</taxon>
        <taxon>Multicrustacea</taxon>
        <taxon>Malacostraca</taxon>
        <taxon>Eumalacostraca</taxon>
        <taxon>Eucarida</taxon>
        <taxon>Euphausiacea</taxon>
        <taxon>Euphausiidae</taxon>
        <taxon>Meganyctiphanes</taxon>
    </lineage>
</organism>
<protein>
    <submittedName>
        <fullName evidence="1">Uncharacterized protein</fullName>
    </submittedName>
</protein>
<comment type="caution">
    <text evidence="1">The sequence shown here is derived from an EMBL/GenBank/DDBJ whole genome shotgun (WGS) entry which is preliminary data.</text>
</comment>
<evidence type="ECO:0000313" key="2">
    <source>
        <dbReference type="Proteomes" id="UP001497623"/>
    </source>
</evidence>
<keyword evidence="2" id="KW-1185">Reference proteome</keyword>